<reference evidence="2 3" key="1">
    <citation type="submission" date="2019-07" db="EMBL/GenBank/DDBJ databases">
        <title>Draft genome assembly of a fouling barnacle, Amphibalanus amphitrite (Darwin, 1854): The first reference genome for Thecostraca.</title>
        <authorList>
            <person name="Kim W."/>
        </authorList>
    </citation>
    <scope>NUCLEOTIDE SEQUENCE [LARGE SCALE GENOMIC DNA]</scope>
    <source>
        <strain evidence="2">SNU_AA5</strain>
        <tissue evidence="2">Soma without cirri and trophi</tissue>
    </source>
</reference>
<dbReference type="EMBL" id="VIIS01001477">
    <property type="protein sequence ID" value="KAF0297669.1"/>
    <property type="molecule type" value="Genomic_DNA"/>
</dbReference>
<proteinExistence type="predicted"/>
<comment type="caution">
    <text evidence="2">The sequence shown here is derived from an EMBL/GenBank/DDBJ whole genome shotgun (WGS) entry which is preliminary data.</text>
</comment>
<evidence type="ECO:0000313" key="2">
    <source>
        <dbReference type="EMBL" id="KAF0297669.1"/>
    </source>
</evidence>
<feature type="compositionally biased region" description="Basic and acidic residues" evidence="1">
    <location>
        <begin position="27"/>
        <end position="36"/>
    </location>
</feature>
<sequence length="72" mass="8001">MTRRKQAQPRAFKPEEDTASPSADVARTPEGDRPECGLDLPALPETGECRTEAGVPEYPDYSMGWNTDDEYP</sequence>
<evidence type="ECO:0000313" key="3">
    <source>
        <dbReference type="Proteomes" id="UP000440578"/>
    </source>
</evidence>
<dbReference type="AlphaFoldDB" id="A0A6A4VXS9"/>
<evidence type="ECO:0000256" key="1">
    <source>
        <dbReference type="SAM" id="MobiDB-lite"/>
    </source>
</evidence>
<dbReference type="Proteomes" id="UP000440578">
    <property type="component" value="Unassembled WGS sequence"/>
</dbReference>
<dbReference type="OrthoDB" id="10014897at2759"/>
<gene>
    <name evidence="2" type="ORF">FJT64_004879</name>
</gene>
<organism evidence="2 3">
    <name type="scientific">Amphibalanus amphitrite</name>
    <name type="common">Striped barnacle</name>
    <name type="synonym">Balanus amphitrite</name>
    <dbReference type="NCBI Taxonomy" id="1232801"/>
    <lineage>
        <taxon>Eukaryota</taxon>
        <taxon>Metazoa</taxon>
        <taxon>Ecdysozoa</taxon>
        <taxon>Arthropoda</taxon>
        <taxon>Crustacea</taxon>
        <taxon>Multicrustacea</taxon>
        <taxon>Cirripedia</taxon>
        <taxon>Thoracica</taxon>
        <taxon>Thoracicalcarea</taxon>
        <taxon>Balanomorpha</taxon>
        <taxon>Balanoidea</taxon>
        <taxon>Balanidae</taxon>
        <taxon>Amphibalaninae</taxon>
        <taxon>Amphibalanus</taxon>
    </lineage>
</organism>
<protein>
    <submittedName>
        <fullName evidence="2">Uncharacterized protein</fullName>
    </submittedName>
</protein>
<accession>A0A6A4VXS9</accession>
<name>A0A6A4VXS9_AMPAM</name>
<feature type="region of interest" description="Disordered" evidence="1">
    <location>
        <begin position="1"/>
        <end position="72"/>
    </location>
</feature>
<keyword evidence="3" id="KW-1185">Reference proteome</keyword>